<dbReference type="EMBL" id="CP025682">
    <property type="protein sequence ID" value="AUN94029.1"/>
    <property type="molecule type" value="Genomic_DNA"/>
</dbReference>
<evidence type="ECO:0000313" key="2">
    <source>
        <dbReference type="Proteomes" id="UP000242205"/>
    </source>
</evidence>
<organism evidence="1 2">
    <name type="scientific">Pseudazoarcus pumilus</name>
    <dbReference type="NCBI Taxonomy" id="2067960"/>
    <lineage>
        <taxon>Bacteria</taxon>
        <taxon>Pseudomonadati</taxon>
        <taxon>Pseudomonadota</taxon>
        <taxon>Betaproteobacteria</taxon>
        <taxon>Rhodocyclales</taxon>
        <taxon>Zoogloeaceae</taxon>
        <taxon>Pseudazoarcus</taxon>
    </lineage>
</organism>
<accession>A0A2I6S439</accession>
<keyword evidence="2" id="KW-1185">Reference proteome</keyword>
<dbReference type="AlphaFoldDB" id="A0A2I6S439"/>
<dbReference type="Proteomes" id="UP000242205">
    <property type="component" value="Chromosome"/>
</dbReference>
<evidence type="ECO:0000313" key="1">
    <source>
        <dbReference type="EMBL" id="AUN94029.1"/>
    </source>
</evidence>
<gene>
    <name evidence="1" type="ORF">C0099_03145</name>
</gene>
<sequence>MSDEYNEAEQRFLERIERRVEFFRTLFMAELGVYLPSDETQRKRAIGTLVRMTARQKELPHLSPDVLEQAKRTLSQQLEAMQKLLPHDVQYRNRLRRPW</sequence>
<dbReference type="KEGG" id="atw:C0099_03145"/>
<name>A0A2I6S439_9RHOO</name>
<protein>
    <submittedName>
        <fullName evidence="1">Uncharacterized protein</fullName>
    </submittedName>
</protein>
<dbReference type="RefSeq" id="WP_102246101.1">
    <property type="nucleotide sequence ID" value="NZ_CP025682.1"/>
</dbReference>
<proteinExistence type="predicted"/>
<dbReference type="OrthoDB" id="9180841at2"/>
<reference evidence="1 2" key="1">
    <citation type="submission" date="2018-01" db="EMBL/GenBank/DDBJ databases">
        <authorList>
            <person name="Fu G.-Y."/>
        </authorList>
    </citation>
    <scope>NUCLEOTIDE SEQUENCE [LARGE SCALE GENOMIC DNA]</scope>
    <source>
        <strain evidence="1 2">SY39</strain>
    </source>
</reference>